<evidence type="ECO:0000256" key="1">
    <source>
        <dbReference type="ARBA" id="ARBA00022614"/>
    </source>
</evidence>
<dbReference type="SUPFAM" id="SSF52058">
    <property type="entry name" value="L domain-like"/>
    <property type="match status" value="1"/>
</dbReference>
<organism evidence="4 5">
    <name type="scientific">Saponaria officinalis</name>
    <name type="common">Common soapwort</name>
    <name type="synonym">Lychnis saponaria</name>
    <dbReference type="NCBI Taxonomy" id="3572"/>
    <lineage>
        <taxon>Eukaryota</taxon>
        <taxon>Viridiplantae</taxon>
        <taxon>Streptophyta</taxon>
        <taxon>Embryophyta</taxon>
        <taxon>Tracheophyta</taxon>
        <taxon>Spermatophyta</taxon>
        <taxon>Magnoliopsida</taxon>
        <taxon>eudicotyledons</taxon>
        <taxon>Gunneridae</taxon>
        <taxon>Pentapetalae</taxon>
        <taxon>Caryophyllales</taxon>
        <taxon>Caryophyllaceae</taxon>
        <taxon>Caryophylleae</taxon>
        <taxon>Saponaria</taxon>
    </lineage>
</organism>
<gene>
    <name evidence="4" type="ORF">RND81_10G100300</name>
</gene>
<name>A0AAW1I1H4_SAPOF</name>
<dbReference type="PANTHER" id="PTHR36766">
    <property type="entry name" value="PLANT BROAD-SPECTRUM MILDEW RESISTANCE PROTEIN RPW8"/>
    <property type="match status" value="1"/>
</dbReference>
<dbReference type="InterPro" id="IPR032675">
    <property type="entry name" value="LRR_dom_sf"/>
</dbReference>
<sequence length="494" mass="56360">MVNFRTPLLESGSAPATVDAELSGDEFLRRLHKMGYFVEYGKLDDNNNNLMSYKMPVFCYEFVKFIAKLDYNDQETTVDSIFGKNNCRHLTHIEDVIASQKYLQILSGDIEITELLLSKIDTLELLRSLRFKTTNSKFLGEFVTRSKNLRLLDLQHADVFVLSKEFHKLEFLRHLYVGCNLNNKVTPSSGELVSLTEFNVFTMGRPNNNDLNKFIDYNFIVENRSINYETRCEILKDSKISDVALCWQLPSRGNDDIVVKTLQAPNGLKTMTIRFWKGLTVPRFHGLVSLQIIDCHECRCLPSFGTLHRRKFFKLWNLDALEYIEKDDYPENESYFSSLESLILGNLPNVKAWNEHHTGRIGITRNWALEITQPPSASNAGELANLESLPSGVGCLTAIETMSICWVYNLKELPEWIGSLKHLRRVVVGNCPSLSTIPESLGNLMDVSSDLRVEFRGCDALKSLPKSFSRNQSSRLIIKECPKLERSMSQVGSI</sequence>
<evidence type="ECO:0000256" key="2">
    <source>
        <dbReference type="ARBA" id="ARBA00022821"/>
    </source>
</evidence>
<evidence type="ECO:0000259" key="3">
    <source>
        <dbReference type="Pfam" id="PF25019"/>
    </source>
</evidence>
<protein>
    <recommendedName>
        <fullName evidence="3">R13L1/DRL21-like LRR repeat region domain-containing protein</fullName>
    </recommendedName>
</protein>
<keyword evidence="5" id="KW-1185">Reference proteome</keyword>
<comment type="caution">
    <text evidence="4">The sequence shown here is derived from an EMBL/GenBank/DDBJ whole genome shotgun (WGS) entry which is preliminary data.</text>
</comment>
<reference evidence="4" key="1">
    <citation type="submission" date="2024-03" db="EMBL/GenBank/DDBJ databases">
        <title>WGS assembly of Saponaria officinalis var. Norfolk2.</title>
        <authorList>
            <person name="Jenkins J."/>
            <person name="Shu S."/>
            <person name="Grimwood J."/>
            <person name="Barry K."/>
            <person name="Goodstein D."/>
            <person name="Schmutz J."/>
            <person name="Leebens-Mack J."/>
            <person name="Osbourn A."/>
        </authorList>
    </citation>
    <scope>NUCLEOTIDE SEQUENCE [LARGE SCALE GENOMIC DNA]</scope>
    <source>
        <strain evidence="4">JIC</strain>
    </source>
</reference>
<dbReference type="Pfam" id="PF25019">
    <property type="entry name" value="LRR_R13L1-DRL21"/>
    <property type="match status" value="1"/>
</dbReference>
<proteinExistence type="predicted"/>
<feature type="domain" description="R13L1/DRL21-like LRR repeat region" evidence="3">
    <location>
        <begin position="237"/>
        <end position="314"/>
    </location>
</feature>
<accession>A0AAW1I1H4</accession>
<evidence type="ECO:0000313" key="5">
    <source>
        <dbReference type="Proteomes" id="UP001443914"/>
    </source>
</evidence>
<dbReference type="Gene3D" id="3.80.10.10">
    <property type="entry name" value="Ribonuclease Inhibitor"/>
    <property type="match status" value="2"/>
</dbReference>
<dbReference type="InterPro" id="IPR056789">
    <property type="entry name" value="LRR_R13L1-DRL21"/>
</dbReference>
<evidence type="ECO:0000313" key="4">
    <source>
        <dbReference type="EMBL" id="KAK9682841.1"/>
    </source>
</evidence>
<dbReference type="Proteomes" id="UP001443914">
    <property type="component" value="Unassembled WGS sequence"/>
</dbReference>
<dbReference type="GO" id="GO:0006952">
    <property type="term" value="P:defense response"/>
    <property type="evidence" value="ECO:0007669"/>
    <property type="project" value="UniProtKB-KW"/>
</dbReference>
<dbReference type="PANTHER" id="PTHR36766:SF30">
    <property type="entry name" value="TIR-NBS TYPE DISEASE RESISTANCE PROTEIN-RELATED"/>
    <property type="match status" value="1"/>
</dbReference>
<dbReference type="AlphaFoldDB" id="A0AAW1I1H4"/>
<keyword evidence="1" id="KW-0433">Leucine-rich repeat</keyword>
<dbReference type="EMBL" id="JBDFQZ010000010">
    <property type="protein sequence ID" value="KAK9682841.1"/>
    <property type="molecule type" value="Genomic_DNA"/>
</dbReference>
<keyword evidence="2" id="KW-0611">Plant defense</keyword>